<reference evidence="1 2" key="1">
    <citation type="submission" date="2017-02" db="EMBL/GenBank/DDBJ databases">
        <title>The complete genomic sequence of a novel cold adapted crude oil-degrading bacterium Planococcus qaidamina Y42.</title>
        <authorList>
            <person name="Yang R."/>
        </authorList>
    </citation>
    <scope>NUCLEOTIDE SEQUENCE [LARGE SCALE GENOMIC DNA]</scope>
    <source>
        <strain evidence="1 2">Y42</strain>
    </source>
</reference>
<sequence>MYTFSYEEQRRKLPESLLVFYPYLVTEWAVTYKPLPFTKQRTEKKMLISNLVKKETSLFEIDKKSLVPFEKEDDSLTLPGHYPESEITEVGFELLKNYYMHKRKVWSYPKPDMVKSYLLYIPYLVYTKTVKGEERTYFFETFSGSEDLLDKYKEVESYLKEREVIK</sequence>
<proteinExistence type="predicted"/>
<dbReference type="AlphaFoldDB" id="A0A1Q2L2R5"/>
<name>A0A1Q2L2R5_9BACL</name>
<protein>
    <submittedName>
        <fullName evidence="1">Uncharacterized protein</fullName>
    </submittedName>
</protein>
<dbReference type="KEGG" id="pmar:B0X71_17415"/>
<dbReference type="Proteomes" id="UP000188184">
    <property type="component" value="Chromosome"/>
</dbReference>
<gene>
    <name evidence="1" type="ORF">B0X71_17415</name>
</gene>
<keyword evidence="2" id="KW-1185">Reference proteome</keyword>
<dbReference type="OrthoDB" id="2968443at2"/>
<organism evidence="1 2">
    <name type="scientific">Planococcus lenghuensis</name>
    <dbReference type="NCBI Taxonomy" id="2213202"/>
    <lineage>
        <taxon>Bacteria</taxon>
        <taxon>Bacillati</taxon>
        <taxon>Bacillota</taxon>
        <taxon>Bacilli</taxon>
        <taxon>Bacillales</taxon>
        <taxon>Caryophanaceae</taxon>
        <taxon>Planococcus</taxon>
    </lineage>
</organism>
<accession>A0A1Q2L2R5</accession>
<dbReference type="RefSeq" id="WP_077590606.1">
    <property type="nucleotide sequence ID" value="NZ_CP019640.1"/>
</dbReference>
<evidence type="ECO:0000313" key="1">
    <source>
        <dbReference type="EMBL" id="AQQ54706.1"/>
    </source>
</evidence>
<dbReference type="EMBL" id="CP019640">
    <property type="protein sequence ID" value="AQQ54706.1"/>
    <property type="molecule type" value="Genomic_DNA"/>
</dbReference>
<evidence type="ECO:0000313" key="2">
    <source>
        <dbReference type="Proteomes" id="UP000188184"/>
    </source>
</evidence>